<dbReference type="InterPro" id="IPR002500">
    <property type="entry name" value="PAPS_reduct_dom"/>
</dbReference>
<evidence type="ECO:0000256" key="11">
    <source>
        <dbReference type="ARBA" id="ARBA00031871"/>
    </source>
</evidence>
<keyword evidence="3" id="KW-0285">Flavoprotein</keyword>
<keyword evidence="7" id="KW-0547">Nucleotide-binding</keyword>
<evidence type="ECO:0000256" key="1">
    <source>
        <dbReference type="ARBA" id="ARBA00004726"/>
    </source>
</evidence>
<comment type="caution">
    <text evidence="14">The sequence shown here is derived from an EMBL/GenBank/DDBJ whole genome shotgun (WGS) entry which is preliminary data.</text>
</comment>
<dbReference type="Gene3D" id="3.40.50.620">
    <property type="entry name" value="HUPs"/>
    <property type="match status" value="1"/>
</dbReference>
<feature type="domain" description="Phosphoadenosine phosphosulphate reductase" evidence="13">
    <location>
        <begin position="42"/>
        <end position="196"/>
    </location>
</feature>
<sequence length="259" mass="29837">MPQPSEDVSTMDTCEADYNQVLQESQNVLRQCFKEYALDETFLTFNGGKDCTVLLDIVIELLKDIHQTDSAELIKVMYIRTGSPFRELEEFVQQIEQHFGIKLVVTEGDMKESLARILEEDKRLKVCLMGTRRTDPYSQDMNFMQETDANWPKLMRVSPLLNWNYHQIWSYIRERNVPYCSLYDQGYTSIGSRLNTWPNPSLAYKDSSGRISYLPAWKLEDGSLERQGRGTKPTLNLKSLANGHESNVQIEDGVTNGTK</sequence>
<dbReference type="Pfam" id="PF01507">
    <property type="entry name" value="PAPS_reduct"/>
    <property type="match status" value="1"/>
</dbReference>
<evidence type="ECO:0000259" key="13">
    <source>
        <dbReference type="Pfam" id="PF01507"/>
    </source>
</evidence>
<evidence type="ECO:0000256" key="2">
    <source>
        <dbReference type="ARBA" id="ARBA00012393"/>
    </source>
</evidence>
<comment type="pathway">
    <text evidence="1">Cofactor biosynthesis; FAD biosynthesis; FAD from FMN: step 1/1.</text>
</comment>
<dbReference type="EC" id="2.7.7.2" evidence="2"/>
<evidence type="ECO:0000256" key="8">
    <source>
        <dbReference type="ARBA" id="ARBA00022827"/>
    </source>
</evidence>
<evidence type="ECO:0000256" key="10">
    <source>
        <dbReference type="ARBA" id="ARBA00031145"/>
    </source>
</evidence>
<keyword evidence="4" id="KW-0288">FMN</keyword>
<dbReference type="GO" id="GO:0006747">
    <property type="term" value="P:FAD biosynthetic process"/>
    <property type="evidence" value="ECO:0007669"/>
    <property type="project" value="TreeGrafter"/>
</dbReference>
<dbReference type="CDD" id="cd23948">
    <property type="entry name" value="FAD_synthase"/>
    <property type="match status" value="1"/>
</dbReference>
<keyword evidence="6" id="KW-0548">Nucleotidyltransferase</keyword>
<evidence type="ECO:0000256" key="7">
    <source>
        <dbReference type="ARBA" id="ARBA00022741"/>
    </source>
</evidence>
<dbReference type="InterPro" id="IPR014729">
    <property type="entry name" value="Rossmann-like_a/b/a_fold"/>
</dbReference>
<dbReference type="GO" id="GO:0003919">
    <property type="term" value="F:FMN adenylyltransferase activity"/>
    <property type="evidence" value="ECO:0007669"/>
    <property type="project" value="UniProtKB-EC"/>
</dbReference>
<proteinExistence type="predicted"/>
<dbReference type="GO" id="GO:0005524">
    <property type="term" value="F:ATP binding"/>
    <property type="evidence" value="ECO:0007669"/>
    <property type="project" value="UniProtKB-KW"/>
</dbReference>
<dbReference type="SUPFAM" id="SSF52402">
    <property type="entry name" value="Adenine nucleotide alpha hydrolases-like"/>
    <property type="match status" value="1"/>
</dbReference>
<evidence type="ECO:0000256" key="6">
    <source>
        <dbReference type="ARBA" id="ARBA00022695"/>
    </source>
</evidence>
<dbReference type="Proteomes" id="UP000653454">
    <property type="component" value="Unassembled WGS sequence"/>
</dbReference>
<name>A0A8S4GFH9_PLUXY</name>
<evidence type="ECO:0000256" key="12">
    <source>
        <dbReference type="ARBA" id="ARBA00049494"/>
    </source>
</evidence>
<dbReference type="PANTHER" id="PTHR23293:SF9">
    <property type="entry name" value="FAD SYNTHASE"/>
    <property type="match status" value="1"/>
</dbReference>
<accession>A0A8S4GFH9</accession>
<evidence type="ECO:0000313" key="14">
    <source>
        <dbReference type="EMBL" id="CAG9138514.1"/>
    </source>
</evidence>
<evidence type="ECO:0000256" key="5">
    <source>
        <dbReference type="ARBA" id="ARBA00022679"/>
    </source>
</evidence>
<reference evidence="14" key="1">
    <citation type="submission" date="2020-11" db="EMBL/GenBank/DDBJ databases">
        <authorList>
            <person name="Whiteford S."/>
        </authorList>
    </citation>
    <scope>NUCLEOTIDE SEQUENCE</scope>
</reference>
<dbReference type="PANTHER" id="PTHR23293">
    <property type="entry name" value="FAD SYNTHETASE-RELATED FMN ADENYLYLTRANSFERASE"/>
    <property type="match status" value="1"/>
</dbReference>
<evidence type="ECO:0000256" key="4">
    <source>
        <dbReference type="ARBA" id="ARBA00022643"/>
    </source>
</evidence>
<protein>
    <recommendedName>
        <fullName evidence="2">FAD synthase</fullName>
        <ecNumber evidence="2">2.7.7.2</ecNumber>
    </recommendedName>
    <alternativeName>
        <fullName evidence="10">FAD pyrophosphorylase</fullName>
    </alternativeName>
    <alternativeName>
        <fullName evidence="11">FMN adenylyltransferase</fullName>
    </alternativeName>
</protein>
<keyword evidence="15" id="KW-1185">Reference proteome</keyword>
<keyword evidence="5" id="KW-0808">Transferase</keyword>
<dbReference type="AlphaFoldDB" id="A0A8S4GFH9"/>
<gene>
    <name evidence="14" type="ORF">PLXY2_LOCUS16750</name>
</gene>
<organism evidence="14 15">
    <name type="scientific">Plutella xylostella</name>
    <name type="common">Diamondback moth</name>
    <name type="synonym">Plutella maculipennis</name>
    <dbReference type="NCBI Taxonomy" id="51655"/>
    <lineage>
        <taxon>Eukaryota</taxon>
        <taxon>Metazoa</taxon>
        <taxon>Ecdysozoa</taxon>
        <taxon>Arthropoda</taxon>
        <taxon>Hexapoda</taxon>
        <taxon>Insecta</taxon>
        <taxon>Pterygota</taxon>
        <taxon>Neoptera</taxon>
        <taxon>Endopterygota</taxon>
        <taxon>Lepidoptera</taxon>
        <taxon>Glossata</taxon>
        <taxon>Ditrysia</taxon>
        <taxon>Yponomeutoidea</taxon>
        <taxon>Plutellidae</taxon>
        <taxon>Plutella</taxon>
    </lineage>
</organism>
<comment type="catalytic activity">
    <reaction evidence="12">
        <text>FMN + ATP + H(+) = FAD + diphosphate</text>
        <dbReference type="Rhea" id="RHEA:17237"/>
        <dbReference type="ChEBI" id="CHEBI:15378"/>
        <dbReference type="ChEBI" id="CHEBI:30616"/>
        <dbReference type="ChEBI" id="CHEBI:33019"/>
        <dbReference type="ChEBI" id="CHEBI:57692"/>
        <dbReference type="ChEBI" id="CHEBI:58210"/>
        <dbReference type="EC" id="2.7.7.2"/>
    </reaction>
</comment>
<dbReference type="EMBL" id="CAJHNJ030000691">
    <property type="protein sequence ID" value="CAG9138514.1"/>
    <property type="molecule type" value="Genomic_DNA"/>
</dbReference>
<keyword evidence="8" id="KW-0274">FAD</keyword>
<evidence type="ECO:0000256" key="3">
    <source>
        <dbReference type="ARBA" id="ARBA00022630"/>
    </source>
</evidence>
<evidence type="ECO:0000256" key="9">
    <source>
        <dbReference type="ARBA" id="ARBA00022840"/>
    </source>
</evidence>
<evidence type="ECO:0000313" key="15">
    <source>
        <dbReference type="Proteomes" id="UP000653454"/>
    </source>
</evidence>
<keyword evidence="9" id="KW-0067">ATP-binding</keyword>